<dbReference type="Gene3D" id="3.30.1460.10">
    <property type="match status" value="1"/>
</dbReference>
<dbReference type="KEGG" id="asr:WL1483_467"/>
<keyword evidence="4" id="KW-1185">Reference proteome</keyword>
<dbReference type="Proteomes" id="UP000058114">
    <property type="component" value="Chromosome"/>
</dbReference>
<proteinExistence type="predicted"/>
<dbReference type="SUPFAM" id="SSF69635">
    <property type="entry name" value="Type III secretory system chaperone-like"/>
    <property type="match status" value="1"/>
</dbReference>
<dbReference type="PATRIC" id="fig|652.5.peg.1400"/>
<protein>
    <submittedName>
        <fullName evidence="2">Type III secretion system chaperone</fullName>
    </submittedName>
</protein>
<dbReference type="GO" id="GO:0030254">
    <property type="term" value="P:protein secretion by the type III secretion system"/>
    <property type="evidence" value="ECO:0007669"/>
    <property type="project" value="InterPro"/>
</dbReference>
<reference evidence="1 3" key="2">
    <citation type="journal article" date="2016" name="Genome Announc.">
        <title>Complete Genome Sequence of the Highly Virulent Aeromonas schubertii Strain WL1483, Isolated from Diseased Snakehead Fish (Channa argus) in China.</title>
        <authorList>
            <person name="Liu L."/>
            <person name="Li N."/>
            <person name="Zhang D."/>
            <person name="Fu X."/>
            <person name="Shi C."/>
            <person name="Lin Q."/>
            <person name="Hao G."/>
        </authorList>
    </citation>
    <scope>NUCLEOTIDE SEQUENCE [LARGE SCALE GENOMIC DNA]</scope>
    <source>
        <strain evidence="1 3">WL1483</strain>
    </source>
</reference>
<dbReference type="Proteomes" id="UP000774958">
    <property type="component" value="Unassembled WGS sequence"/>
</dbReference>
<dbReference type="STRING" id="652.WL1483_467"/>
<evidence type="ECO:0000313" key="2">
    <source>
        <dbReference type="EMBL" id="MBZ6066181.1"/>
    </source>
</evidence>
<evidence type="ECO:0000313" key="4">
    <source>
        <dbReference type="Proteomes" id="UP000774958"/>
    </source>
</evidence>
<evidence type="ECO:0000313" key="3">
    <source>
        <dbReference type="Proteomes" id="UP000058114"/>
    </source>
</evidence>
<name>A0A0S2SDV2_9GAMM</name>
<gene>
    <name evidence="2" type="ORF">LA374_08175</name>
    <name evidence="1" type="ORF">WL1483_467</name>
</gene>
<reference evidence="2 4" key="3">
    <citation type="submission" date="2021-09" db="EMBL/GenBank/DDBJ databases">
        <title>Aeromonas schubertii isolated from Asian sea bass.</title>
        <authorList>
            <person name="Pinpimai K."/>
        </authorList>
    </citation>
    <scope>NUCLEOTIDE SEQUENCE [LARGE SCALE GENOMIC DNA]</scope>
    <source>
        <strain evidence="2 4">CHULA2021a</strain>
    </source>
</reference>
<dbReference type="Pfam" id="PF05932">
    <property type="entry name" value="CesT"/>
    <property type="match status" value="1"/>
</dbReference>
<dbReference type="AlphaFoldDB" id="A0A0S2SDV2"/>
<dbReference type="EMBL" id="CP013067">
    <property type="protein sequence ID" value="ALP39886.1"/>
    <property type="molecule type" value="Genomic_DNA"/>
</dbReference>
<dbReference type="InterPro" id="IPR010261">
    <property type="entry name" value="Tir_chaperone"/>
</dbReference>
<sequence length="143" mass="15933">MQTQHMLAHFAKHIGIPDARFDSAGLCQLTIDEKEEIALRYDSDEVITLIGTISTGVDEALDSSLMHELLVEALNPLRHGPGLGIEPKTNSLILYWSLALTQTSLHDFCDHFSQFLELMKHWQARLNSSKNAPTTAMPHGNLV</sequence>
<evidence type="ECO:0000313" key="1">
    <source>
        <dbReference type="EMBL" id="ALP39886.1"/>
    </source>
</evidence>
<dbReference type="RefSeq" id="WP_021229281.1">
    <property type="nucleotide sequence ID" value="NZ_CDDB01000068.1"/>
</dbReference>
<dbReference type="CDD" id="cd17019">
    <property type="entry name" value="T3SC_IA_ShcA-like"/>
    <property type="match status" value="1"/>
</dbReference>
<organism evidence="1 3">
    <name type="scientific">Aeromonas schubertii</name>
    <dbReference type="NCBI Taxonomy" id="652"/>
    <lineage>
        <taxon>Bacteria</taxon>
        <taxon>Pseudomonadati</taxon>
        <taxon>Pseudomonadota</taxon>
        <taxon>Gammaproteobacteria</taxon>
        <taxon>Aeromonadales</taxon>
        <taxon>Aeromonadaceae</taxon>
        <taxon>Aeromonas</taxon>
    </lineage>
</organism>
<reference evidence="3" key="1">
    <citation type="submission" date="2015-10" db="EMBL/GenBank/DDBJ databases">
        <title>Complete Genome Sequence of Aeromonas schubertii strain WL1483.</title>
        <authorList>
            <person name="Liu L."/>
        </authorList>
    </citation>
    <scope>NUCLEOTIDE SEQUENCE [LARGE SCALE GENOMIC DNA]</scope>
    <source>
        <strain evidence="3">WL1483</strain>
    </source>
</reference>
<accession>A0A0S2SDV2</accession>
<dbReference type="EMBL" id="JAIRBT010000008">
    <property type="protein sequence ID" value="MBZ6066181.1"/>
    <property type="molecule type" value="Genomic_DNA"/>
</dbReference>